<dbReference type="AlphaFoldDB" id="A0A517N4K9"/>
<dbReference type="GO" id="GO:0042802">
    <property type="term" value="F:identical protein binding"/>
    <property type="evidence" value="ECO:0007669"/>
    <property type="project" value="InterPro"/>
</dbReference>
<evidence type="ECO:0000259" key="1">
    <source>
        <dbReference type="Pfam" id="PF03983"/>
    </source>
</evidence>
<feature type="domain" description="SLA1 homology" evidence="1">
    <location>
        <begin position="31"/>
        <end position="92"/>
    </location>
</feature>
<dbReference type="KEGG" id="rlc:K227x_04320"/>
<accession>A0A517N4K9</accession>
<keyword evidence="3" id="KW-1185">Reference proteome</keyword>
<dbReference type="GO" id="GO:0008092">
    <property type="term" value="F:cytoskeletal protein binding"/>
    <property type="evidence" value="ECO:0007669"/>
    <property type="project" value="InterPro"/>
</dbReference>
<dbReference type="GO" id="GO:0043130">
    <property type="term" value="F:ubiquitin binding"/>
    <property type="evidence" value="ECO:0007669"/>
    <property type="project" value="InterPro"/>
</dbReference>
<dbReference type="OrthoDB" id="264260at2"/>
<gene>
    <name evidence="2" type="ORF">K227x_04320</name>
</gene>
<dbReference type="RefSeq" id="WP_145167838.1">
    <property type="nucleotide sequence ID" value="NZ_CP036525.1"/>
</dbReference>
<evidence type="ECO:0000313" key="2">
    <source>
        <dbReference type="EMBL" id="QDT02061.1"/>
    </source>
</evidence>
<protein>
    <recommendedName>
        <fullName evidence="1">SLA1 homology domain-containing protein</fullName>
    </recommendedName>
</protein>
<sequence length="335" mass="37621">MRHTQITFSLILLAAIQSVWGLSVTGQDTEQEGPPRSDLREWADASGTFKVKAELLTADDNLVVLELTDGDLVALKREQLSKADRQYVQKATLDRGAAAAPDVDSQWQLADGEVVAGRLMGFGRQELNVKRDRGDLWVNGHRLSELPAAYRKILPSVVSSVDQKQVGSLDKLERYLASNGGGPFKYTLSGVQLDLTEWGVITIPLSLLAPDEAKEVMPGFERWTAAQADDVSDRDRYDAESRERLALDSRDRQRRRYQAAGRQPWNQRQMQMMELSLLAADSGLTDIWQVELRPRHRYGYSRTIMVSAQSSLFAREKVAQRFPGWTIGAIAKRSY</sequence>
<dbReference type="Gene3D" id="2.30.30.700">
    <property type="entry name" value="SLA1 homology domain 1"/>
    <property type="match status" value="1"/>
</dbReference>
<dbReference type="GO" id="GO:0030674">
    <property type="term" value="F:protein-macromolecule adaptor activity"/>
    <property type="evidence" value="ECO:0007669"/>
    <property type="project" value="InterPro"/>
</dbReference>
<dbReference type="Proteomes" id="UP000318538">
    <property type="component" value="Chromosome"/>
</dbReference>
<dbReference type="EMBL" id="CP036525">
    <property type="protein sequence ID" value="QDT02061.1"/>
    <property type="molecule type" value="Genomic_DNA"/>
</dbReference>
<organism evidence="2 3">
    <name type="scientific">Rubripirellula lacrimiformis</name>
    <dbReference type="NCBI Taxonomy" id="1930273"/>
    <lineage>
        <taxon>Bacteria</taxon>
        <taxon>Pseudomonadati</taxon>
        <taxon>Planctomycetota</taxon>
        <taxon>Planctomycetia</taxon>
        <taxon>Pirellulales</taxon>
        <taxon>Pirellulaceae</taxon>
        <taxon>Rubripirellula</taxon>
    </lineage>
</organism>
<proteinExistence type="predicted"/>
<name>A0A517N4K9_9BACT</name>
<dbReference type="InterPro" id="IPR007131">
    <property type="entry name" value="SHD1"/>
</dbReference>
<dbReference type="Pfam" id="PF03983">
    <property type="entry name" value="SHD1"/>
    <property type="match status" value="1"/>
</dbReference>
<evidence type="ECO:0000313" key="3">
    <source>
        <dbReference type="Proteomes" id="UP000318538"/>
    </source>
</evidence>
<reference evidence="2 3" key="1">
    <citation type="submission" date="2019-02" db="EMBL/GenBank/DDBJ databases">
        <title>Deep-cultivation of Planctomycetes and their phenomic and genomic characterization uncovers novel biology.</title>
        <authorList>
            <person name="Wiegand S."/>
            <person name="Jogler M."/>
            <person name="Boedeker C."/>
            <person name="Pinto D."/>
            <person name="Vollmers J."/>
            <person name="Rivas-Marin E."/>
            <person name="Kohn T."/>
            <person name="Peeters S.H."/>
            <person name="Heuer A."/>
            <person name="Rast P."/>
            <person name="Oberbeckmann S."/>
            <person name="Bunk B."/>
            <person name="Jeske O."/>
            <person name="Meyerdierks A."/>
            <person name="Storesund J.E."/>
            <person name="Kallscheuer N."/>
            <person name="Luecker S."/>
            <person name="Lage O.M."/>
            <person name="Pohl T."/>
            <person name="Merkel B.J."/>
            <person name="Hornburger P."/>
            <person name="Mueller R.-W."/>
            <person name="Bruemmer F."/>
            <person name="Labrenz M."/>
            <person name="Spormann A.M."/>
            <person name="Op den Camp H."/>
            <person name="Overmann J."/>
            <person name="Amann R."/>
            <person name="Jetten M.S.M."/>
            <person name="Mascher T."/>
            <person name="Medema M.H."/>
            <person name="Devos D.P."/>
            <person name="Kaster A.-K."/>
            <person name="Ovreas L."/>
            <person name="Rohde M."/>
            <person name="Galperin M.Y."/>
            <person name="Jogler C."/>
        </authorList>
    </citation>
    <scope>NUCLEOTIDE SEQUENCE [LARGE SCALE GENOMIC DNA]</scope>
    <source>
        <strain evidence="2 3">K22_7</strain>
    </source>
</reference>